<dbReference type="InterPro" id="IPR017441">
    <property type="entry name" value="Protein_kinase_ATP_BS"/>
</dbReference>
<dbReference type="SUPFAM" id="SSF56112">
    <property type="entry name" value="Protein kinase-like (PK-like)"/>
    <property type="match status" value="1"/>
</dbReference>
<dbReference type="Gene3D" id="3.30.200.20">
    <property type="entry name" value="Phosphorylase Kinase, domain 1"/>
    <property type="match status" value="1"/>
</dbReference>
<evidence type="ECO:0000256" key="8">
    <source>
        <dbReference type="ARBA" id="ARBA00023211"/>
    </source>
</evidence>
<keyword evidence="3" id="KW-0723">Serine/threonine-protein kinase</keyword>
<evidence type="ECO:0000256" key="6">
    <source>
        <dbReference type="ARBA" id="ARBA00022777"/>
    </source>
</evidence>
<comment type="similarity">
    <text evidence="1">Belongs to the protein kinase superfamily. CAMK Ser/Thr protein kinase family. SNF1 subfamily.</text>
</comment>
<dbReference type="Proteomes" id="UP000290560">
    <property type="component" value="Unassembled WGS sequence"/>
</dbReference>
<name>A0A445MMP8_ENSVE</name>
<dbReference type="GO" id="GO:0004674">
    <property type="term" value="F:protein serine/threonine kinase activity"/>
    <property type="evidence" value="ECO:0007669"/>
    <property type="project" value="UniProtKB-KW"/>
</dbReference>
<evidence type="ECO:0000256" key="4">
    <source>
        <dbReference type="ARBA" id="ARBA00022679"/>
    </source>
</evidence>
<evidence type="ECO:0000256" key="5">
    <source>
        <dbReference type="ARBA" id="ARBA00022741"/>
    </source>
</evidence>
<evidence type="ECO:0000256" key="1">
    <source>
        <dbReference type="ARBA" id="ARBA00006234"/>
    </source>
</evidence>
<reference evidence="13" key="1">
    <citation type="journal article" date="2018" name="Data Brief">
        <title>Genome sequence data from 17 accessions of Ensete ventricosum, a staple food crop for millions in Ethiopia.</title>
        <authorList>
            <person name="Yemataw Z."/>
            <person name="Muzemil S."/>
            <person name="Ambachew D."/>
            <person name="Tripathi L."/>
            <person name="Tesfaye K."/>
            <person name="Chala A."/>
            <person name="Farbos A."/>
            <person name="O'Neill P."/>
            <person name="Moore K."/>
            <person name="Grant M."/>
            <person name="Studholme D.J."/>
        </authorList>
    </citation>
    <scope>NUCLEOTIDE SEQUENCE [LARGE SCALE GENOMIC DNA]</scope>
    <source>
        <tissue evidence="13">Leaf</tissue>
    </source>
</reference>
<dbReference type="AlphaFoldDB" id="A0A445MMP8"/>
<dbReference type="PROSITE" id="PS50011">
    <property type="entry name" value="PROTEIN_KINASE_DOM"/>
    <property type="match status" value="1"/>
</dbReference>
<keyword evidence="4" id="KW-0808">Transferase</keyword>
<comment type="catalytic activity">
    <reaction evidence="10">
        <text>L-seryl-[protein] + ATP = O-phospho-L-seryl-[protein] + ADP + H(+)</text>
        <dbReference type="Rhea" id="RHEA:17989"/>
        <dbReference type="Rhea" id="RHEA-COMP:9863"/>
        <dbReference type="Rhea" id="RHEA-COMP:11604"/>
        <dbReference type="ChEBI" id="CHEBI:15378"/>
        <dbReference type="ChEBI" id="CHEBI:29999"/>
        <dbReference type="ChEBI" id="CHEBI:30616"/>
        <dbReference type="ChEBI" id="CHEBI:83421"/>
        <dbReference type="ChEBI" id="CHEBI:456216"/>
        <dbReference type="EC" id="2.7.11.1"/>
    </reaction>
</comment>
<dbReference type="PANTHER" id="PTHR43895">
    <property type="entry name" value="CALCIUM/CALMODULIN-DEPENDENT PROTEIN KINASE KINASE-RELATED"/>
    <property type="match status" value="1"/>
</dbReference>
<gene>
    <name evidence="13" type="ORF">BHM03_00059840</name>
</gene>
<dbReference type="InterPro" id="IPR011009">
    <property type="entry name" value="Kinase-like_dom_sf"/>
</dbReference>
<keyword evidence="5 11" id="KW-0547">Nucleotide-binding</keyword>
<keyword evidence="6" id="KW-0418">Kinase</keyword>
<keyword evidence="7 11" id="KW-0067">ATP-binding</keyword>
<proteinExistence type="inferred from homology"/>
<evidence type="ECO:0000256" key="11">
    <source>
        <dbReference type="PROSITE-ProRule" id="PRU10141"/>
    </source>
</evidence>
<dbReference type="EMBL" id="KV876877">
    <property type="protein sequence ID" value="RZR75513.1"/>
    <property type="molecule type" value="Genomic_DNA"/>
</dbReference>
<accession>A0A445MMP8</accession>
<evidence type="ECO:0000256" key="10">
    <source>
        <dbReference type="ARBA" id="ARBA00048679"/>
    </source>
</evidence>
<evidence type="ECO:0000256" key="7">
    <source>
        <dbReference type="ARBA" id="ARBA00022840"/>
    </source>
</evidence>
<evidence type="ECO:0000259" key="12">
    <source>
        <dbReference type="PROSITE" id="PS50011"/>
    </source>
</evidence>
<evidence type="ECO:0000256" key="9">
    <source>
        <dbReference type="ARBA" id="ARBA00047899"/>
    </source>
</evidence>
<dbReference type="FunFam" id="3.30.200.20:FF:000096">
    <property type="entry name" value="Non-specific serine/threonine protein kinase"/>
    <property type="match status" value="1"/>
</dbReference>
<organism evidence="13">
    <name type="scientific">Ensete ventricosum</name>
    <name type="common">Abyssinian banana</name>
    <name type="synonym">Musa ensete</name>
    <dbReference type="NCBI Taxonomy" id="4639"/>
    <lineage>
        <taxon>Eukaryota</taxon>
        <taxon>Viridiplantae</taxon>
        <taxon>Streptophyta</taxon>
        <taxon>Embryophyta</taxon>
        <taxon>Tracheophyta</taxon>
        <taxon>Spermatophyta</taxon>
        <taxon>Magnoliopsida</taxon>
        <taxon>Liliopsida</taxon>
        <taxon>Zingiberales</taxon>
        <taxon>Musaceae</taxon>
        <taxon>Ensete</taxon>
    </lineage>
</organism>
<protein>
    <recommendedName>
        <fullName evidence="2">non-specific serine/threonine protein kinase</fullName>
        <ecNumber evidence="2">2.7.11.1</ecNumber>
    </recommendedName>
</protein>
<dbReference type="PANTHER" id="PTHR43895:SF123">
    <property type="entry name" value="NON-SPECIFIC SERINE_THREONINE PROTEIN KINASE"/>
    <property type="match status" value="1"/>
</dbReference>
<feature type="domain" description="Protein kinase" evidence="12">
    <location>
        <begin position="12"/>
        <end position="163"/>
    </location>
</feature>
<comment type="catalytic activity">
    <reaction evidence="9">
        <text>L-threonyl-[protein] + ATP = O-phospho-L-threonyl-[protein] + ADP + H(+)</text>
        <dbReference type="Rhea" id="RHEA:46608"/>
        <dbReference type="Rhea" id="RHEA-COMP:11060"/>
        <dbReference type="Rhea" id="RHEA-COMP:11605"/>
        <dbReference type="ChEBI" id="CHEBI:15378"/>
        <dbReference type="ChEBI" id="CHEBI:30013"/>
        <dbReference type="ChEBI" id="CHEBI:30616"/>
        <dbReference type="ChEBI" id="CHEBI:61977"/>
        <dbReference type="ChEBI" id="CHEBI:456216"/>
        <dbReference type="EC" id="2.7.11.1"/>
    </reaction>
</comment>
<keyword evidence="8" id="KW-0464">Manganese</keyword>
<dbReference type="InterPro" id="IPR000719">
    <property type="entry name" value="Prot_kinase_dom"/>
</dbReference>
<evidence type="ECO:0000256" key="2">
    <source>
        <dbReference type="ARBA" id="ARBA00012513"/>
    </source>
</evidence>
<sequence>MASVGRTRVGKYELGRTLGEGTFAKVKFAKNLDTGENVAIKIFDKDKILRHKMVGQIKREISTMKLVRHPNVVRMYEVSYQYSNQRMFLNTSQLKLQGEKSGRKGHLSIASEVSKMAPSLHVVELRKSKGDTLEFHKFYKSLSTSLKDIMWKSQEETSGSGKN</sequence>
<dbReference type="PROSITE" id="PS00107">
    <property type="entry name" value="PROTEIN_KINASE_ATP"/>
    <property type="match status" value="1"/>
</dbReference>
<evidence type="ECO:0000313" key="13">
    <source>
        <dbReference type="EMBL" id="RZR75513.1"/>
    </source>
</evidence>
<dbReference type="EC" id="2.7.11.1" evidence="2"/>
<dbReference type="GO" id="GO:0007165">
    <property type="term" value="P:signal transduction"/>
    <property type="evidence" value="ECO:0007669"/>
    <property type="project" value="TreeGrafter"/>
</dbReference>
<dbReference type="GO" id="GO:0005524">
    <property type="term" value="F:ATP binding"/>
    <property type="evidence" value="ECO:0007669"/>
    <property type="project" value="UniProtKB-UniRule"/>
</dbReference>
<feature type="binding site" evidence="11">
    <location>
        <position position="41"/>
    </location>
    <ligand>
        <name>ATP</name>
        <dbReference type="ChEBI" id="CHEBI:30616"/>
    </ligand>
</feature>
<evidence type="ECO:0000256" key="3">
    <source>
        <dbReference type="ARBA" id="ARBA00022527"/>
    </source>
</evidence>
<dbReference type="Pfam" id="PF00069">
    <property type="entry name" value="Pkinase"/>
    <property type="match status" value="1"/>
</dbReference>